<dbReference type="PIRSF" id="PIRSF029218">
    <property type="entry name" value="ParE"/>
    <property type="match status" value="1"/>
</dbReference>
<sequence>MRQLVVTAAAEADLRAIGRFTAETWGVDQKTRYLAQIRDRFRQIRDAPGLGRSRDNIRPGFRSLAAGRHVIFYREAEDLVEIVRVLHDRMDLHGRLADP</sequence>
<evidence type="ECO:0000313" key="4">
    <source>
        <dbReference type="EMBL" id="KGM35510.1"/>
    </source>
</evidence>
<dbReference type="AlphaFoldDB" id="A0A0A0DBV3"/>
<keyword evidence="2" id="KW-1277">Toxin-antitoxin system</keyword>
<dbReference type="InterPro" id="IPR028344">
    <property type="entry name" value="ParE1/4"/>
</dbReference>
<comment type="similarity">
    <text evidence="1 3">Belongs to the RelE toxin family.</text>
</comment>
<organism evidence="4 5">
    <name type="scientific">Inquilinus limosus MP06</name>
    <dbReference type="NCBI Taxonomy" id="1398085"/>
    <lineage>
        <taxon>Bacteria</taxon>
        <taxon>Pseudomonadati</taxon>
        <taxon>Pseudomonadota</taxon>
        <taxon>Alphaproteobacteria</taxon>
        <taxon>Rhodospirillales</taxon>
        <taxon>Rhodospirillaceae</taxon>
        <taxon>Inquilinus</taxon>
    </lineage>
</organism>
<dbReference type="OrthoDB" id="7173315at2"/>
<name>A0A0A0DBV3_9PROT</name>
<proteinExistence type="inferred from homology"/>
<dbReference type="RefSeq" id="WP_034832000.1">
    <property type="nucleotide sequence ID" value="NZ_JANX01000024.1"/>
</dbReference>
<dbReference type="InterPro" id="IPR051803">
    <property type="entry name" value="TA_system_RelE-like_toxin"/>
</dbReference>
<dbReference type="Gene3D" id="3.30.2310.20">
    <property type="entry name" value="RelE-like"/>
    <property type="match status" value="1"/>
</dbReference>
<accession>A0A0A0DBV3</accession>
<comment type="caution">
    <text evidence="4">The sequence shown here is derived from an EMBL/GenBank/DDBJ whole genome shotgun (WGS) entry which is preliminary data.</text>
</comment>
<evidence type="ECO:0000256" key="3">
    <source>
        <dbReference type="PIRNR" id="PIRNR029218"/>
    </source>
</evidence>
<dbReference type="Pfam" id="PF05016">
    <property type="entry name" value="ParE_toxin"/>
    <property type="match status" value="1"/>
</dbReference>
<protein>
    <recommendedName>
        <fullName evidence="3">Toxin</fullName>
    </recommendedName>
</protein>
<evidence type="ECO:0000256" key="1">
    <source>
        <dbReference type="ARBA" id="ARBA00006226"/>
    </source>
</evidence>
<gene>
    <name evidence="4" type="ORF">P409_03995</name>
</gene>
<dbReference type="EMBL" id="JANX01000024">
    <property type="protein sequence ID" value="KGM35510.1"/>
    <property type="molecule type" value="Genomic_DNA"/>
</dbReference>
<dbReference type="InterPro" id="IPR007712">
    <property type="entry name" value="RelE/ParE_toxin"/>
</dbReference>
<dbReference type="Proteomes" id="UP000029995">
    <property type="component" value="Unassembled WGS sequence"/>
</dbReference>
<dbReference type="PANTHER" id="PTHR33755:SF9">
    <property type="entry name" value="TOXIN PARE1"/>
    <property type="match status" value="1"/>
</dbReference>
<dbReference type="InterPro" id="IPR035093">
    <property type="entry name" value="RelE/ParE_toxin_dom_sf"/>
</dbReference>
<evidence type="ECO:0000256" key="2">
    <source>
        <dbReference type="ARBA" id="ARBA00022649"/>
    </source>
</evidence>
<evidence type="ECO:0000313" key="5">
    <source>
        <dbReference type="Proteomes" id="UP000029995"/>
    </source>
</evidence>
<reference evidence="4 5" key="1">
    <citation type="submission" date="2014-01" db="EMBL/GenBank/DDBJ databases">
        <title>Genome sequence determination for a cystic fibrosis isolate, Inquilinus limosus.</title>
        <authorList>
            <person name="Pino M."/>
            <person name="Di Conza J."/>
            <person name="Gutkind G."/>
        </authorList>
    </citation>
    <scope>NUCLEOTIDE SEQUENCE [LARGE SCALE GENOMIC DNA]</scope>
    <source>
        <strain evidence="4 5">MP06</strain>
    </source>
</reference>
<dbReference type="PANTHER" id="PTHR33755">
    <property type="entry name" value="TOXIN PARE1-RELATED"/>
    <property type="match status" value="1"/>
</dbReference>